<gene>
    <name evidence="1" type="ORF">GGP82_002197</name>
</gene>
<dbReference type="AlphaFoldDB" id="A0A9X2R8Y6"/>
<organism evidence="1 2">
    <name type="scientific">Salinibacter ruber</name>
    <dbReference type="NCBI Taxonomy" id="146919"/>
    <lineage>
        <taxon>Bacteria</taxon>
        <taxon>Pseudomonadati</taxon>
        <taxon>Rhodothermota</taxon>
        <taxon>Rhodothermia</taxon>
        <taxon>Rhodothermales</taxon>
        <taxon>Salinibacteraceae</taxon>
        <taxon>Salinibacter</taxon>
    </lineage>
</organism>
<protein>
    <submittedName>
        <fullName evidence="1">Uncharacterized protein</fullName>
    </submittedName>
</protein>
<dbReference type="Proteomes" id="UP001155034">
    <property type="component" value="Unassembled WGS sequence"/>
</dbReference>
<accession>A0A9X2R8Y6</accession>
<sequence length="81" mass="9230">MDQVRILVPMPTAEETLELEVTVGGTKHLMAYRIETVTWGPDVPPDERADQIRRFLRSYDSEWSLMQIGAPGEGKVPITFR</sequence>
<evidence type="ECO:0000313" key="1">
    <source>
        <dbReference type="EMBL" id="MCS3865639.1"/>
    </source>
</evidence>
<name>A0A9X2R8Y6_9BACT</name>
<dbReference type="EMBL" id="JANTYZ010000005">
    <property type="protein sequence ID" value="MCS3865639.1"/>
    <property type="molecule type" value="Genomic_DNA"/>
</dbReference>
<comment type="caution">
    <text evidence="1">The sequence shown here is derived from an EMBL/GenBank/DDBJ whole genome shotgun (WGS) entry which is preliminary data.</text>
</comment>
<dbReference type="RefSeq" id="WP_259083659.1">
    <property type="nucleotide sequence ID" value="NZ_JANTZD010000005.1"/>
</dbReference>
<reference evidence="1" key="1">
    <citation type="submission" date="2022-08" db="EMBL/GenBank/DDBJ databases">
        <title>Genomic Encyclopedia of Type Strains, Phase V (KMG-V): Genome sequencing to study the core and pangenomes of soil and plant-associated prokaryotes.</title>
        <authorList>
            <person name="Whitman W."/>
        </authorList>
    </citation>
    <scope>NUCLEOTIDE SEQUENCE</scope>
    <source>
        <strain evidence="1">SP2016B</strain>
    </source>
</reference>
<proteinExistence type="predicted"/>
<evidence type="ECO:0000313" key="2">
    <source>
        <dbReference type="Proteomes" id="UP001155034"/>
    </source>
</evidence>